<dbReference type="InterPro" id="IPR017896">
    <property type="entry name" value="4Fe4S_Fe-S-bd"/>
</dbReference>
<accession>A0A8J7UVC1</accession>
<dbReference type="InterPro" id="IPR017900">
    <property type="entry name" value="4Fe4S_Fe_S_CS"/>
</dbReference>
<keyword evidence="1" id="KW-0004">4Fe-4S</keyword>
<proteinExistence type="predicted"/>
<dbReference type="Proteomes" id="UP000673975">
    <property type="component" value="Unassembled WGS sequence"/>
</dbReference>
<evidence type="ECO:0000256" key="4">
    <source>
        <dbReference type="ARBA" id="ARBA00023014"/>
    </source>
</evidence>
<dbReference type="AlphaFoldDB" id="A0A8J7UVC1"/>
<dbReference type="InterPro" id="IPR019546">
    <property type="entry name" value="TAT_signal_bac_arc"/>
</dbReference>
<feature type="domain" description="4Fe-4S ferredoxin-type" evidence="6">
    <location>
        <begin position="131"/>
        <end position="162"/>
    </location>
</feature>
<keyword evidence="2" id="KW-0479">Metal-binding</keyword>
<evidence type="ECO:0000256" key="3">
    <source>
        <dbReference type="ARBA" id="ARBA00023004"/>
    </source>
</evidence>
<evidence type="ECO:0000256" key="5">
    <source>
        <dbReference type="SAM" id="MobiDB-lite"/>
    </source>
</evidence>
<evidence type="ECO:0000259" key="6">
    <source>
        <dbReference type="PROSITE" id="PS51379"/>
    </source>
</evidence>
<name>A0A8J7UVC1_9BACT</name>
<keyword evidence="4" id="KW-0411">Iron-sulfur</keyword>
<dbReference type="SUPFAM" id="SSF54862">
    <property type="entry name" value="4Fe-4S ferredoxins"/>
    <property type="match status" value="1"/>
</dbReference>
<reference evidence="7" key="1">
    <citation type="submission" date="2021-02" db="EMBL/GenBank/DDBJ databases">
        <title>Natronogracilivirga saccharolytica gen. nov. sp. nov. a new anaerobic, haloalkiliphilic carbohydrate-fermenting bacterium from soda lake and proposing of Cyclonatronumiaceae fam. nov. in the phylum Balneolaeota.</title>
        <authorList>
            <person name="Zhilina T.N."/>
            <person name="Sorokin D.Y."/>
            <person name="Zavarzina D.G."/>
            <person name="Toshchakov S.V."/>
            <person name="Kublanov I.V."/>
        </authorList>
    </citation>
    <scope>NUCLEOTIDE SEQUENCE</scope>
    <source>
        <strain evidence="7">Z-1702</strain>
    </source>
</reference>
<protein>
    <submittedName>
        <fullName evidence="7">4Fe-4S dicluster domain-containing protein</fullName>
    </submittedName>
</protein>
<dbReference type="Gene3D" id="3.30.70.20">
    <property type="match status" value="2"/>
</dbReference>
<dbReference type="Pfam" id="PF10518">
    <property type="entry name" value="TAT_signal"/>
    <property type="match status" value="1"/>
</dbReference>
<dbReference type="PROSITE" id="PS51318">
    <property type="entry name" value="TAT"/>
    <property type="match status" value="1"/>
</dbReference>
<dbReference type="PANTHER" id="PTHR43177">
    <property type="entry name" value="PROTEIN NRFC"/>
    <property type="match status" value="1"/>
</dbReference>
<dbReference type="GO" id="GO:0051539">
    <property type="term" value="F:4 iron, 4 sulfur cluster binding"/>
    <property type="evidence" value="ECO:0007669"/>
    <property type="project" value="UniProtKB-KW"/>
</dbReference>
<dbReference type="Pfam" id="PF13247">
    <property type="entry name" value="Fer4_11"/>
    <property type="match status" value="2"/>
</dbReference>
<dbReference type="GO" id="GO:0046872">
    <property type="term" value="F:metal ion binding"/>
    <property type="evidence" value="ECO:0007669"/>
    <property type="project" value="UniProtKB-KW"/>
</dbReference>
<dbReference type="PROSITE" id="PS51379">
    <property type="entry name" value="4FE4S_FER_2"/>
    <property type="match status" value="3"/>
</dbReference>
<organism evidence="7 8">
    <name type="scientific">Natronogracilivirga saccharolytica</name>
    <dbReference type="NCBI Taxonomy" id="2812953"/>
    <lineage>
        <taxon>Bacteria</taxon>
        <taxon>Pseudomonadati</taxon>
        <taxon>Balneolota</taxon>
        <taxon>Balneolia</taxon>
        <taxon>Balneolales</taxon>
        <taxon>Cyclonatronaceae</taxon>
        <taxon>Natronogracilivirga</taxon>
    </lineage>
</organism>
<gene>
    <name evidence="7" type="ORF">NATSA_11510</name>
</gene>
<feature type="compositionally biased region" description="Polar residues" evidence="5">
    <location>
        <begin position="17"/>
        <end position="26"/>
    </location>
</feature>
<feature type="region of interest" description="Disordered" evidence="5">
    <location>
        <begin position="1"/>
        <end position="46"/>
    </location>
</feature>
<comment type="caution">
    <text evidence="7">The sequence shown here is derived from an EMBL/GenBank/DDBJ whole genome shotgun (WGS) entry which is preliminary data.</text>
</comment>
<evidence type="ECO:0000256" key="1">
    <source>
        <dbReference type="ARBA" id="ARBA00022485"/>
    </source>
</evidence>
<keyword evidence="3" id="KW-0408">Iron</keyword>
<dbReference type="InterPro" id="IPR006311">
    <property type="entry name" value="TAT_signal"/>
</dbReference>
<dbReference type="NCBIfam" id="TIGR01409">
    <property type="entry name" value="TAT_signal_seq"/>
    <property type="match status" value="1"/>
</dbReference>
<sequence length="384" mass="42471">MNRSQISDIKRNPEKLSGSSDGSNESIMDKNAASKLSADSGKTGGSLSRRDFLKSAGAGAAIAGMAAGCNRTAPDEGLEHLEGTSLAMVIDLQRCTGCGGCDIACKTENNLRSGHFWSHHITHTTGKFPNVRFEYLPTLCNHCENAPCAKACPTSALHRVHGDVVAHDPQKCIGCRACIINCPYGEVHAHFGEPHEEWESDEALFEGLTASPKEITNHVGGNRTPYYNPERENYGHGNRYHGIVEKCDFCLHRLKERKLPACVKRCPTDARIFGDLNNPNSSVSRILAKYRPMRRKEHLGTEPKVFYVRTFNSAADYPQTKGELAGNLSQESARLHAERVHDWKTGVTHIPEEEWQELFESGTLAHENNPIDHSKQAQEKQLFG</sequence>
<feature type="domain" description="4Fe-4S ferredoxin-type" evidence="6">
    <location>
        <begin position="86"/>
        <end position="116"/>
    </location>
</feature>
<dbReference type="CDD" id="cd10551">
    <property type="entry name" value="PsrB"/>
    <property type="match status" value="1"/>
</dbReference>
<dbReference type="RefSeq" id="WP_210512753.1">
    <property type="nucleotide sequence ID" value="NZ_JAFIDN010000009.1"/>
</dbReference>
<keyword evidence="8" id="KW-1185">Reference proteome</keyword>
<dbReference type="EMBL" id="JAFIDN010000009">
    <property type="protein sequence ID" value="MBP3193295.1"/>
    <property type="molecule type" value="Genomic_DNA"/>
</dbReference>
<evidence type="ECO:0000313" key="8">
    <source>
        <dbReference type="Proteomes" id="UP000673975"/>
    </source>
</evidence>
<dbReference type="PANTHER" id="PTHR43177:SF3">
    <property type="entry name" value="PROTEIN NRFC HOMOLOG"/>
    <property type="match status" value="1"/>
</dbReference>
<dbReference type="InterPro" id="IPR050954">
    <property type="entry name" value="ET_IronSulfur_Cluster-Binding"/>
</dbReference>
<evidence type="ECO:0000313" key="7">
    <source>
        <dbReference type="EMBL" id="MBP3193295.1"/>
    </source>
</evidence>
<dbReference type="PROSITE" id="PS00198">
    <property type="entry name" value="4FE4S_FER_1"/>
    <property type="match status" value="1"/>
</dbReference>
<feature type="domain" description="4Fe-4S ferredoxin-type" evidence="6">
    <location>
        <begin position="163"/>
        <end position="192"/>
    </location>
</feature>
<evidence type="ECO:0000256" key="2">
    <source>
        <dbReference type="ARBA" id="ARBA00022723"/>
    </source>
</evidence>